<organism evidence="1 2">
    <name type="scientific">Blomia tropicalis</name>
    <name type="common">Mite</name>
    <dbReference type="NCBI Taxonomy" id="40697"/>
    <lineage>
        <taxon>Eukaryota</taxon>
        <taxon>Metazoa</taxon>
        <taxon>Ecdysozoa</taxon>
        <taxon>Arthropoda</taxon>
        <taxon>Chelicerata</taxon>
        <taxon>Arachnida</taxon>
        <taxon>Acari</taxon>
        <taxon>Acariformes</taxon>
        <taxon>Sarcoptiformes</taxon>
        <taxon>Astigmata</taxon>
        <taxon>Glycyphagoidea</taxon>
        <taxon>Echimyopodidae</taxon>
        <taxon>Blomia</taxon>
    </lineage>
</organism>
<sequence>MDYYIPDRVTVNYTTIRFMRGDIADETFDFQETKSIDINANRLMSIKIKEREYPLEYQFKTRKEMVKFITEIERNGYKLGSLVDLLERPPDAKIGEEWHLMEVFKVISL</sequence>
<reference evidence="1" key="1">
    <citation type="submission" date="2022-12" db="EMBL/GenBank/DDBJ databases">
        <title>Genome assemblies of Blomia tropicalis.</title>
        <authorList>
            <person name="Cui Y."/>
        </authorList>
    </citation>
    <scope>NUCLEOTIDE SEQUENCE</scope>
    <source>
        <tissue evidence="1">Adult mites</tissue>
    </source>
</reference>
<evidence type="ECO:0000313" key="2">
    <source>
        <dbReference type="Proteomes" id="UP001142055"/>
    </source>
</evidence>
<dbReference type="Proteomes" id="UP001142055">
    <property type="component" value="Chromosome 2"/>
</dbReference>
<keyword evidence="2" id="KW-1185">Reference proteome</keyword>
<gene>
    <name evidence="1" type="ORF">RDWZM_006367</name>
</gene>
<dbReference type="EMBL" id="JAPWDV010000002">
    <property type="protein sequence ID" value="KAJ6220555.1"/>
    <property type="molecule type" value="Genomic_DNA"/>
</dbReference>
<proteinExistence type="predicted"/>
<evidence type="ECO:0000313" key="1">
    <source>
        <dbReference type="EMBL" id="KAJ6220555.1"/>
    </source>
</evidence>
<accession>A0A9Q0RNH5</accession>
<comment type="caution">
    <text evidence="1">The sequence shown here is derived from an EMBL/GenBank/DDBJ whole genome shotgun (WGS) entry which is preliminary data.</text>
</comment>
<name>A0A9Q0RNH5_BLOTA</name>
<protein>
    <submittedName>
        <fullName evidence="1">Uncharacterized protein</fullName>
    </submittedName>
</protein>
<dbReference type="AlphaFoldDB" id="A0A9Q0RNH5"/>